<evidence type="ECO:0000313" key="3">
    <source>
        <dbReference type="Proteomes" id="UP000237347"/>
    </source>
</evidence>
<name>A0AAW0KFU9_QUESU</name>
<gene>
    <name evidence="2" type="primary">ELF3_1</name>
    <name evidence="2" type="ORF">CFP56_021268</name>
</gene>
<evidence type="ECO:0000313" key="2">
    <source>
        <dbReference type="EMBL" id="KAK7837418.1"/>
    </source>
</evidence>
<protein>
    <submittedName>
        <fullName evidence="2">Protein early flowering 3</fullName>
    </submittedName>
</protein>
<accession>A0AAW0KFU9</accession>
<proteinExistence type="predicted"/>
<feature type="region of interest" description="Disordered" evidence="1">
    <location>
        <begin position="1"/>
        <end position="35"/>
    </location>
</feature>
<feature type="compositionally biased region" description="Polar residues" evidence="1">
    <location>
        <begin position="195"/>
        <end position="207"/>
    </location>
</feature>
<feature type="region of interest" description="Disordered" evidence="1">
    <location>
        <begin position="222"/>
        <end position="283"/>
    </location>
</feature>
<dbReference type="EMBL" id="PKMF04000330">
    <property type="protein sequence ID" value="KAK7837418.1"/>
    <property type="molecule type" value="Genomic_DNA"/>
</dbReference>
<dbReference type="InterPro" id="IPR039319">
    <property type="entry name" value="ELF3-like"/>
</dbReference>
<dbReference type="PANTHER" id="PTHR34281:SF7">
    <property type="entry name" value="PROTEIN EARLY FLOWERING 3"/>
    <property type="match status" value="1"/>
</dbReference>
<feature type="region of interest" description="Disordered" evidence="1">
    <location>
        <begin position="156"/>
        <end position="209"/>
    </location>
</feature>
<keyword evidence="3" id="KW-1185">Reference proteome</keyword>
<feature type="compositionally biased region" description="Polar residues" evidence="1">
    <location>
        <begin position="230"/>
        <end position="263"/>
    </location>
</feature>
<dbReference type="AlphaFoldDB" id="A0AAW0KFU9"/>
<feature type="compositionally biased region" description="Basic and acidic residues" evidence="1">
    <location>
        <begin position="264"/>
        <end position="283"/>
    </location>
</feature>
<evidence type="ECO:0000256" key="1">
    <source>
        <dbReference type="SAM" id="MobiDB-lite"/>
    </source>
</evidence>
<dbReference type="Proteomes" id="UP000237347">
    <property type="component" value="Unassembled WGS sequence"/>
</dbReference>
<sequence length="764" mass="84132">MRGGKDEQKVLSPMFPRLHVNDTEKRGPKPPPRNKMALYEQLSVPSQRFTPGSASMLPIRSKNSSSLVPLISSSHADDHQKSIFTQLCNSSSSHRAENLHSCSFAGVKLNNKVASHEQNSKKPTTCQSLNATRLLSSSAKCKSFQSYKFSKFKSYSSKKLGDGDERVPTPGQGIIPHRSNSQCSREREKFPRLSLNPSVKLQNASDRQSIRNDLKSTEFVMQQAEEDSRLSQSNQGPGEGSDSITSTRYKNLVDTSLTPSNKVKNSESLKRIHATSDQEKRSSLVDKLNRLQDSNTQLQQVYVAAQDRTTLRDDIIKCRIGIGKENTSKLRSESCSKPSIGDHYQSLNGLTNGTECREEKKCGSMSALDISPDDVVGVIGEKLFWKARRAIVNQQRLFAVQVFELHRLIKFMEKAVTLLFILEQVQRLIAGSPHILLENNFYLGKPSVKISPLKKLRSEYVSEPTAPPIVKAKDNSPRSIPITEYQDENVVSKFPLPSVNYDTSKELNTEESNFGIYSANPSLAPGNTYMKPGPWYFQPPPGNHWLVPEMSPSEGLVYKPSAGSCPTAGFMAPVYSNCGAMNLSPGSVDFLNTAYGVPATPQWIGIFPSTTALGQTYFPPYGTSIVQQSLSGSAIEQTSPFAGVQLDGQENQLSVGDINLTLPQQSSCNISSPVNRVIPCHVGKFPASKESELQGSTASSPFERAKGDALPLFPPSPTIKALDQNVPSSEHRTQVIKVVPHNPRSATESAVRIFQSIQEERKQL</sequence>
<organism evidence="2 3">
    <name type="scientific">Quercus suber</name>
    <name type="common">Cork oak</name>
    <dbReference type="NCBI Taxonomy" id="58331"/>
    <lineage>
        <taxon>Eukaryota</taxon>
        <taxon>Viridiplantae</taxon>
        <taxon>Streptophyta</taxon>
        <taxon>Embryophyta</taxon>
        <taxon>Tracheophyta</taxon>
        <taxon>Spermatophyta</taxon>
        <taxon>Magnoliopsida</taxon>
        <taxon>eudicotyledons</taxon>
        <taxon>Gunneridae</taxon>
        <taxon>Pentapetalae</taxon>
        <taxon>rosids</taxon>
        <taxon>fabids</taxon>
        <taxon>Fagales</taxon>
        <taxon>Fagaceae</taxon>
        <taxon>Quercus</taxon>
    </lineage>
</organism>
<reference evidence="2 3" key="1">
    <citation type="journal article" date="2018" name="Sci. Data">
        <title>The draft genome sequence of cork oak.</title>
        <authorList>
            <person name="Ramos A.M."/>
            <person name="Usie A."/>
            <person name="Barbosa P."/>
            <person name="Barros P.M."/>
            <person name="Capote T."/>
            <person name="Chaves I."/>
            <person name="Simoes F."/>
            <person name="Abreu I."/>
            <person name="Carrasquinho I."/>
            <person name="Faro C."/>
            <person name="Guimaraes J.B."/>
            <person name="Mendonca D."/>
            <person name="Nobrega F."/>
            <person name="Rodrigues L."/>
            <person name="Saibo N.J.M."/>
            <person name="Varela M.C."/>
            <person name="Egas C."/>
            <person name="Matos J."/>
            <person name="Miguel C.M."/>
            <person name="Oliveira M.M."/>
            <person name="Ricardo C.P."/>
            <person name="Goncalves S."/>
        </authorList>
    </citation>
    <scope>NUCLEOTIDE SEQUENCE [LARGE SCALE GENOMIC DNA]</scope>
    <source>
        <strain evidence="3">cv. HL8</strain>
    </source>
</reference>
<dbReference type="GO" id="GO:2000028">
    <property type="term" value="P:regulation of photoperiodism, flowering"/>
    <property type="evidence" value="ECO:0007669"/>
    <property type="project" value="InterPro"/>
</dbReference>
<comment type="caution">
    <text evidence="2">The sequence shown here is derived from an EMBL/GenBank/DDBJ whole genome shotgun (WGS) entry which is preliminary data.</text>
</comment>
<dbReference type="PANTHER" id="PTHR34281">
    <property type="entry name" value="PROTEIN EARLY FLOWERING 3"/>
    <property type="match status" value="1"/>
</dbReference>